<evidence type="ECO:0000256" key="5">
    <source>
        <dbReference type="SAM" id="MobiDB-lite"/>
    </source>
</evidence>
<evidence type="ECO:0000259" key="6">
    <source>
        <dbReference type="Pfam" id="PF00929"/>
    </source>
</evidence>
<organism evidence="7 8">
    <name type="scientific">Eleutherodactylus coqui</name>
    <name type="common">Puerto Rican coqui</name>
    <dbReference type="NCBI Taxonomy" id="57060"/>
    <lineage>
        <taxon>Eukaryota</taxon>
        <taxon>Metazoa</taxon>
        <taxon>Chordata</taxon>
        <taxon>Craniata</taxon>
        <taxon>Vertebrata</taxon>
        <taxon>Euteleostomi</taxon>
        <taxon>Amphibia</taxon>
        <taxon>Batrachia</taxon>
        <taxon>Anura</taxon>
        <taxon>Neobatrachia</taxon>
        <taxon>Hyloidea</taxon>
        <taxon>Eleutherodactylidae</taxon>
        <taxon>Eleutherodactylinae</taxon>
        <taxon>Eleutherodactylus</taxon>
        <taxon>Eleutherodactylus</taxon>
    </lineage>
</organism>
<comment type="caution">
    <text evidence="7">The sequence shown here is derived from an EMBL/GenBank/DDBJ whole genome shotgun (WGS) entry which is preliminary data.</text>
</comment>
<feature type="region of interest" description="Disordered" evidence="5">
    <location>
        <begin position="67"/>
        <end position="95"/>
    </location>
</feature>
<dbReference type="Pfam" id="PF00929">
    <property type="entry name" value="RNase_T"/>
    <property type="match status" value="1"/>
</dbReference>
<keyword evidence="2" id="KW-0540">Nuclease</keyword>
<evidence type="ECO:0000313" key="7">
    <source>
        <dbReference type="EMBL" id="KAG9460588.1"/>
    </source>
</evidence>
<evidence type="ECO:0000256" key="1">
    <source>
        <dbReference type="ARBA" id="ARBA00022552"/>
    </source>
</evidence>
<evidence type="ECO:0000256" key="3">
    <source>
        <dbReference type="ARBA" id="ARBA00022801"/>
    </source>
</evidence>
<name>A0A8J6BIF0_ELECQ</name>
<keyword evidence="1" id="KW-0698">rRNA processing</keyword>
<protein>
    <recommendedName>
        <fullName evidence="6">Exonuclease domain-containing protein</fullName>
    </recommendedName>
</protein>
<proteinExistence type="predicted"/>
<dbReference type="GO" id="GO:0006364">
    <property type="term" value="P:rRNA processing"/>
    <property type="evidence" value="ECO:0007669"/>
    <property type="project" value="UniProtKB-KW"/>
</dbReference>
<dbReference type="PANTHER" id="PTHR12801:SF45">
    <property type="entry name" value="RNA EXONUCLEASE 4"/>
    <property type="match status" value="1"/>
</dbReference>
<evidence type="ECO:0000313" key="8">
    <source>
        <dbReference type="Proteomes" id="UP000770717"/>
    </source>
</evidence>
<dbReference type="AlphaFoldDB" id="A0A8J6BIF0"/>
<dbReference type="GO" id="GO:0004527">
    <property type="term" value="F:exonuclease activity"/>
    <property type="evidence" value="ECO:0007669"/>
    <property type="project" value="InterPro"/>
</dbReference>
<feature type="non-terminal residue" evidence="7">
    <location>
        <position position="227"/>
    </location>
</feature>
<evidence type="ECO:0000256" key="2">
    <source>
        <dbReference type="ARBA" id="ARBA00022722"/>
    </source>
</evidence>
<comment type="function">
    <text evidence="4">Exoribonuclease involved in ribosome biosynthesis. Involved in the processing of ITS1, the internal transcribed spacer localized between the 18S and 5.8S rRNAs.</text>
</comment>
<keyword evidence="8" id="KW-1185">Reference proteome</keyword>
<evidence type="ECO:0000256" key="4">
    <source>
        <dbReference type="ARBA" id="ARBA00025599"/>
    </source>
</evidence>
<feature type="domain" description="Exonuclease" evidence="6">
    <location>
        <begin position="158"/>
        <end position="222"/>
    </location>
</feature>
<dbReference type="EMBL" id="WNTK01055384">
    <property type="protein sequence ID" value="KAG9460588.1"/>
    <property type="molecule type" value="Genomic_DNA"/>
</dbReference>
<gene>
    <name evidence="7" type="ORF">GDO78_020823</name>
</gene>
<dbReference type="InterPro" id="IPR013520">
    <property type="entry name" value="Ribonucl_H"/>
</dbReference>
<dbReference type="InterPro" id="IPR047021">
    <property type="entry name" value="REXO1/3/4-like"/>
</dbReference>
<reference evidence="7" key="1">
    <citation type="thesis" date="2020" institute="ProQuest LLC" country="789 East Eisenhower Parkway, Ann Arbor, MI, USA">
        <title>Comparative Genomics and Chromosome Evolution.</title>
        <authorList>
            <person name="Mudd A.B."/>
        </authorList>
    </citation>
    <scope>NUCLEOTIDE SEQUENCE</scope>
    <source>
        <strain evidence="7">HN-11 Male</strain>
        <tissue evidence="7">Kidney and liver</tissue>
    </source>
</reference>
<dbReference type="Proteomes" id="UP000770717">
    <property type="component" value="Unassembled WGS sequence"/>
</dbReference>
<feature type="compositionally biased region" description="Polar residues" evidence="5">
    <location>
        <begin position="82"/>
        <end position="95"/>
    </location>
</feature>
<keyword evidence="3" id="KW-0378">Hydrolase</keyword>
<dbReference type="GO" id="GO:0005634">
    <property type="term" value="C:nucleus"/>
    <property type="evidence" value="ECO:0007669"/>
    <property type="project" value="TreeGrafter"/>
</dbReference>
<accession>A0A8J6BIF0</accession>
<dbReference type="Gene3D" id="3.30.420.10">
    <property type="entry name" value="Ribonuclease H-like superfamily/Ribonuclease H"/>
    <property type="match status" value="1"/>
</dbReference>
<feature type="region of interest" description="Disordered" evidence="5">
    <location>
        <begin position="112"/>
        <end position="144"/>
    </location>
</feature>
<dbReference type="InterPro" id="IPR036397">
    <property type="entry name" value="RNaseH_sf"/>
</dbReference>
<dbReference type="OrthoDB" id="16516at2759"/>
<dbReference type="GO" id="GO:0003676">
    <property type="term" value="F:nucleic acid binding"/>
    <property type="evidence" value="ECO:0007669"/>
    <property type="project" value="InterPro"/>
</dbReference>
<dbReference type="SUPFAM" id="SSF53098">
    <property type="entry name" value="Ribonuclease H-like"/>
    <property type="match status" value="1"/>
</dbReference>
<sequence>MADLFINVDFSSVPSREQTRKVSQKRKQFLRRRRFLEQRGLQHQSLQKLPNRKPEQPINLLDHNRLNGQADSKRGGHGKTGELNNNTFHQRGKSDTSFRASINCAPNRTYPVPASKSHHSAAEEAQKTAKPLNQQHNPLSEYESGFSPAVSVSSYKMVAIDCEMVGTGLKGRDSALARCSIVNYQGDVMYDNYIKPTRPVTDYRTRWSGIQRKHLVNAVPFSMAQKE</sequence>
<dbReference type="InterPro" id="IPR012337">
    <property type="entry name" value="RNaseH-like_sf"/>
</dbReference>
<dbReference type="PANTHER" id="PTHR12801">
    <property type="entry name" value="RNA EXONUCLEASE REXO1 / RECO3 FAMILY MEMBER-RELATED"/>
    <property type="match status" value="1"/>
</dbReference>